<evidence type="ECO:0000313" key="2">
    <source>
        <dbReference type="Proteomes" id="UP000828941"/>
    </source>
</evidence>
<gene>
    <name evidence="1" type="ORF">L6164_008980</name>
</gene>
<name>A0ACB9PI97_BAUVA</name>
<dbReference type="EMBL" id="CM039429">
    <property type="protein sequence ID" value="KAI4348232.1"/>
    <property type="molecule type" value="Genomic_DNA"/>
</dbReference>
<evidence type="ECO:0000313" key="1">
    <source>
        <dbReference type="EMBL" id="KAI4348232.1"/>
    </source>
</evidence>
<dbReference type="Proteomes" id="UP000828941">
    <property type="component" value="Chromosome 4"/>
</dbReference>
<keyword evidence="2" id="KW-1185">Reference proteome</keyword>
<comment type="caution">
    <text evidence="1">The sequence shown here is derived from an EMBL/GenBank/DDBJ whole genome shotgun (WGS) entry which is preliminary data.</text>
</comment>
<sequence>MVQLFSSIALFLGLALVYFLRHFRKEEHPKSLPHGSMGWPFCGETLGFLKPHKSNSLGNFLQEHCSRYGKVFKSHLFGSPTIVSCNYELNMFILQNEGKLFPVDYPKVMHNILGRSALILVTGELHKKLRSTIVSFVSASKSESQFLHCVELLVLSRMNSWKGFKQIPFYKEAKNFSINVMLKHLLNIDPGEPLASKILENFENYLKGFVSLPINFPCTTYFNAVKARVRLSSIVKKIIMERRKGNVGPVEGGDLLHVIVSKQNLSDEERVSIVLDLVFGGYETTAKLLSLIVYFLAQAPNALERLKEEHQVIRKSKKEKETLDWEDYKQMKFTQDVINEAMRCGNVVKFLHRKAIQDVKFREFVIPAGWKVLPVLSAGHLDPTLHPNPLEFNPIRWKDNSTSKKVAPFGGGPRLCPGADLAKVEIAFFLHHLVLNYRWKVKADDYPLAFPFVDGKQCFQFSSGAHPLTPDLLRSIRVLIMSKSVIDLPPKGGFSFDLCRRNDMLEKKGLKPVSYLKTGTTIVGLIFQDGVILGADTRATEGPIVADKNCEKIHYMAPNIYCCGAGTAADTEAVTDMVSSQLQLHRYHTGRESRVVTALTLLKKHLFNYQGYVQAALVLGGVDVTGPHLHTIYPHGSTDSLPFATMGSGSLAAMSVFESKYKENLTRDEGIKLVCEAICAGIFNDLGSGSNVDVCVITKGHKDYLRNHMLPNPRTYVNPRGFTFPKKTEVLSTKITPLREKVEVIEGGDAMEE</sequence>
<organism evidence="1 2">
    <name type="scientific">Bauhinia variegata</name>
    <name type="common">Purple orchid tree</name>
    <name type="synonym">Phanera variegata</name>
    <dbReference type="NCBI Taxonomy" id="167791"/>
    <lineage>
        <taxon>Eukaryota</taxon>
        <taxon>Viridiplantae</taxon>
        <taxon>Streptophyta</taxon>
        <taxon>Embryophyta</taxon>
        <taxon>Tracheophyta</taxon>
        <taxon>Spermatophyta</taxon>
        <taxon>Magnoliopsida</taxon>
        <taxon>eudicotyledons</taxon>
        <taxon>Gunneridae</taxon>
        <taxon>Pentapetalae</taxon>
        <taxon>rosids</taxon>
        <taxon>fabids</taxon>
        <taxon>Fabales</taxon>
        <taxon>Fabaceae</taxon>
        <taxon>Cercidoideae</taxon>
        <taxon>Cercideae</taxon>
        <taxon>Bauhiniinae</taxon>
        <taxon>Bauhinia</taxon>
    </lineage>
</organism>
<reference evidence="1 2" key="1">
    <citation type="journal article" date="2022" name="DNA Res.">
        <title>Chromosomal-level genome assembly of the orchid tree Bauhinia variegata (Leguminosae; Cercidoideae) supports the allotetraploid origin hypothesis of Bauhinia.</title>
        <authorList>
            <person name="Zhong Y."/>
            <person name="Chen Y."/>
            <person name="Zheng D."/>
            <person name="Pang J."/>
            <person name="Liu Y."/>
            <person name="Luo S."/>
            <person name="Meng S."/>
            <person name="Qian L."/>
            <person name="Wei D."/>
            <person name="Dai S."/>
            <person name="Zhou R."/>
        </authorList>
    </citation>
    <scope>NUCLEOTIDE SEQUENCE [LARGE SCALE GENOMIC DNA]</scope>
    <source>
        <strain evidence="1">BV-YZ2020</strain>
    </source>
</reference>
<protein>
    <submittedName>
        <fullName evidence="1">Uncharacterized protein</fullName>
    </submittedName>
</protein>
<accession>A0ACB9PI97</accession>
<proteinExistence type="predicted"/>